<dbReference type="HOGENOM" id="CLU_023006_0_0_1"/>
<dbReference type="Proteomes" id="UP000007801">
    <property type="component" value="Unassembled WGS sequence"/>
</dbReference>
<feature type="domain" description="G-protein coupled receptors family 2 profile 2" evidence="9">
    <location>
        <begin position="483"/>
        <end position="736"/>
    </location>
</feature>
<evidence type="ECO:0000259" key="9">
    <source>
        <dbReference type="PROSITE" id="PS50261"/>
    </source>
</evidence>
<dbReference type="GO" id="GO:0004930">
    <property type="term" value="F:G protein-coupled receptor activity"/>
    <property type="evidence" value="ECO:0007669"/>
    <property type="project" value="InterPro"/>
</dbReference>
<dbReference type="FunCoup" id="B3M1J6">
    <property type="interactions" value="37"/>
</dbReference>
<sequence length="785" mass="89205">MPLRFHQSFQKLETAKTFVSPAKIYYSICGKYAGVIGDEKDFKEPRVDVGKCSDFCHLKYIPYLLCKDEDDKLVKNPWETCHSGHCDKDKIKLKYVTKDGTKKRENFVPKTQVGESAYFKYLCLDQRGLPQKLKCEFRDGDRKWEDEDDIRCYEPQELSSHLNQLVSDKPPDMIPQLNEILNQSNVTLKAVDISSIAEIIKNSFDIPDKKASMATHLIGISLKVMETEKETLRLSAELNATNTLLINFEENLNALAPQLLSEIRELDPSPSSNNVIKSDIFWEVGVKALISSNLSVFFVNPDIANVTGISMHWNSLGSQWSYNVIYSSNQTENIRNLENLETAAFLPDKLWREVKRKGAKYLIFKVYKQDVLFVETEEEPQRRPTSVVISITISGWQEHNLPEKLPVFLRNGNTDPHLSEGGCGYWNYATWLSDGVSTIGGASSNFFDNSVILCFADHLTQFTFLLGAAASKTDTPPIHDYILDILTNVGLFLSLGGIFFIFLTAIVFKNFRGMASTKILLNFCLALAIQLIVFMVVSNVKILDQVKLKDRFNIDECLFMGALMQYLLLVVFTWMLIIAFLQYKRYVTVLGVSHPEHYILMSAIFAWTLPLVPTLLVVFLDPQSYVPKDPTQELPIICYPSGRSLALGVILPIGLITLANTLIVGFIFWRVYTTLIQRKMFVVQLRLFSLQFFLLGISWIFGLCTVLGFGIVFSYLFCITATMQGFILFLYFVAFNKDNQIAWMRLCCLRSRASGKSRSEQDTSDLQMDSMPHGSQNTLSSVLRK</sequence>
<feature type="region of interest" description="Disordered" evidence="6">
    <location>
        <begin position="758"/>
        <end position="785"/>
    </location>
</feature>
<dbReference type="Gene3D" id="1.20.1070.10">
    <property type="entry name" value="Rhodopsin 7-helix transmembrane proteins"/>
    <property type="match status" value="1"/>
</dbReference>
<evidence type="ECO:0000256" key="5">
    <source>
        <dbReference type="ARBA" id="ARBA00023157"/>
    </source>
</evidence>
<dbReference type="GO" id="GO:0005886">
    <property type="term" value="C:plasma membrane"/>
    <property type="evidence" value="ECO:0007669"/>
    <property type="project" value="EnsemblMetazoa"/>
</dbReference>
<dbReference type="PROSITE" id="PS50261">
    <property type="entry name" value="G_PROTEIN_RECEP_F2_4"/>
    <property type="match status" value="1"/>
</dbReference>
<dbReference type="EMBL" id="CH902617">
    <property type="protein sequence ID" value="EDV43287.1"/>
    <property type="molecule type" value="Genomic_DNA"/>
</dbReference>
<proteinExistence type="predicted"/>
<dbReference type="InterPro" id="IPR046338">
    <property type="entry name" value="GAIN_dom_sf"/>
</dbReference>
<dbReference type="OrthoDB" id="10037534at2759"/>
<evidence type="ECO:0000256" key="7">
    <source>
        <dbReference type="SAM" id="Phobius"/>
    </source>
</evidence>
<protein>
    <submittedName>
        <fullName evidence="10">Uncharacterized protein</fullName>
    </submittedName>
</protein>
<evidence type="ECO:0000256" key="3">
    <source>
        <dbReference type="ARBA" id="ARBA00022989"/>
    </source>
</evidence>
<dbReference type="eggNOG" id="KOG4193">
    <property type="taxonomic scope" value="Eukaryota"/>
</dbReference>
<feature type="compositionally biased region" description="Polar residues" evidence="6">
    <location>
        <begin position="773"/>
        <end position="785"/>
    </location>
</feature>
<dbReference type="KEGG" id="dan:6499393"/>
<keyword evidence="11" id="KW-1185">Reference proteome</keyword>
<evidence type="ECO:0000313" key="11">
    <source>
        <dbReference type="Proteomes" id="UP000007801"/>
    </source>
</evidence>
<keyword evidence="3 7" id="KW-1133">Transmembrane helix</keyword>
<feature type="transmembrane region" description="Helical" evidence="7">
    <location>
        <begin position="681"/>
        <end position="701"/>
    </location>
</feature>
<dbReference type="InterPro" id="IPR000832">
    <property type="entry name" value="GPCR_2_secretin-like"/>
</dbReference>
<dbReference type="Gene3D" id="2.60.220.50">
    <property type="match status" value="1"/>
</dbReference>
<dbReference type="PROSITE" id="PS50221">
    <property type="entry name" value="GAIN_B"/>
    <property type="match status" value="1"/>
</dbReference>
<dbReference type="GeneID" id="6499393"/>
<evidence type="ECO:0000256" key="6">
    <source>
        <dbReference type="SAM" id="MobiDB-lite"/>
    </source>
</evidence>
<evidence type="ECO:0000256" key="4">
    <source>
        <dbReference type="ARBA" id="ARBA00023136"/>
    </source>
</evidence>
<dbReference type="FunFam" id="1.20.1070.10:FF:000290">
    <property type="entry name" value="GG11888"/>
    <property type="match status" value="1"/>
</dbReference>
<feature type="transmembrane region" description="Helical" evidence="7">
    <location>
        <begin position="598"/>
        <end position="620"/>
    </location>
</feature>
<gene>
    <name evidence="10" type="primary">Dana\GF16598</name>
    <name evidence="10" type="synonym">dana_GLEANR_17867</name>
    <name evidence="10" type="ORF">GF16598</name>
</gene>
<accession>B3M1J6</accession>
<dbReference type="InterPro" id="IPR057244">
    <property type="entry name" value="GAIN_B"/>
</dbReference>
<feature type="transmembrane region" description="Helical" evidence="7">
    <location>
        <begin position="707"/>
        <end position="735"/>
    </location>
</feature>
<dbReference type="STRING" id="7217.B3M1J6"/>
<dbReference type="PhylomeDB" id="B3M1J6"/>
<keyword evidence="4 7" id="KW-0472">Membrane</keyword>
<dbReference type="PANTHER" id="PTHR47767:SF1">
    <property type="entry name" value="ADHESION G PROTEIN-COUPLED RECEPTOR G7"/>
    <property type="match status" value="1"/>
</dbReference>
<dbReference type="GO" id="GO:0007166">
    <property type="term" value="P:cell surface receptor signaling pathway"/>
    <property type="evidence" value="ECO:0007669"/>
    <property type="project" value="InterPro"/>
</dbReference>
<keyword evidence="2 7" id="KW-0812">Transmembrane</keyword>
<evidence type="ECO:0000256" key="1">
    <source>
        <dbReference type="ARBA" id="ARBA00004141"/>
    </source>
</evidence>
<organism evidence="10 11">
    <name type="scientific">Drosophila ananassae</name>
    <name type="common">Fruit fly</name>
    <dbReference type="NCBI Taxonomy" id="7217"/>
    <lineage>
        <taxon>Eukaryota</taxon>
        <taxon>Metazoa</taxon>
        <taxon>Ecdysozoa</taxon>
        <taxon>Arthropoda</taxon>
        <taxon>Hexapoda</taxon>
        <taxon>Insecta</taxon>
        <taxon>Pterygota</taxon>
        <taxon>Neoptera</taxon>
        <taxon>Endopterygota</taxon>
        <taxon>Diptera</taxon>
        <taxon>Brachycera</taxon>
        <taxon>Muscomorpha</taxon>
        <taxon>Ephydroidea</taxon>
        <taxon>Drosophilidae</taxon>
        <taxon>Drosophila</taxon>
        <taxon>Sophophora</taxon>
    </lineage>
</organism>
<reference evidence="10 11" key="1">
    <citation type="journal article" date="2007" name="Nature">
        <title>Evolution of genes and genomes on the Drosophila phylogeny.</title>
        <authorList>
            <consortium name="Drosophila 12 Genomes Consortium"/>
            <person name="Clark A.G."/>
            <person name="Eisen M.B."/>
            <person name="Smith D.R."/>
            <person name="Bergman C.M."/>
            <person name="Oliver B."/>
            <person name="Markow T.A."/>
            <person name="Kaufman T.C."/>
            <person name="Kellis M."/>
            <person name="Gelbart W."/>
            <person name="Iyer V.N."/>
            <person name="Pollard D.A."/>
            <person name="Sackton T.B."/>
            <person name="Larracuente A.M."/>
            <person name="Singh N.D."/>
            <person name="Abad J.P."/>
            <person name="Abt D.N."/>
            <person name="Adryan B."/>
            <person name="Aguade M."/>
            <person name="Akashi H."/>
            <person name="Anderson W.W."/>
            <person name="Aquadro C.F."/>
            <person name="Ardell D.H."/>
            <person name="Arguello R."/>
            <person name="Artieri C.G."/>
            <person name="Barbash D.A."/>
            <person name="Barker D."/>
            <person name="Barsanti P."/>
            <person name="Batterham P."/>
            <person name="Batzoglou S."/>
            <person name="Begun D."/>
            <person name="Bhutkar A."/>
            <person name="Blanco E."/>
            <person name="Bosak S.A."/>
            <person name="Bradley R.K."/>
            <person name="Brand A.D."/>
            <person name="Brent M.R."/>
            <person name="Brooks A.N."/>
            <person name="Brown R.H."/>
            <person name="Butlin R.K."/>
            <person name="Caggese C."/>
            <person name="Calvi B.R."/>
            <person name="Bernardo de Carvalho A."/>
            <person name="Caspi A."/>
            <person name="Castrezana S."/>
            <person name="Celniker S.E."/>
            <person name="Chang J.L."/>
            <person name="Chapple C."/>
            <person name="Chatterji S."/>
            <person name="Chinwalla A."/>
            <person name="Civetta A."/>
            <person name="Clifton S.W."/>
            <person name="Comeron J.M."/>
            <person name="Costello J.C."/>
            <person name="Coyne J.A."/>
            <person name="Daub J."/>
            <person name="David R.G."/>
            <person name="Delcher A.L."/>
            <person name="Delehaunty K."/>
            <person name="Do C.B."/>
            <person name="Ebling H."/>
            <person name="Edwards K."/>
            <person name="Eickbush T."/>
            <person name="Evans J.D."/>
            <person name="Filipski A."/>
            <person name="Findeiss S."/>
            <person name="Freyhult E."/>
            <person name="Fulton L."/>
            <person name="Fulton R."/>
            <person name="Garcia A.C."/>
            <person name="Gardiner A."/>
            <person name="Garfield D.A."/>
            <person name="Garvin B.E."/>
            <person name="Gibson G."/>
            <person name="Gilbert D."/>
            <person name="Gnerre S."/>
            <person name="Godfrey J."/>
            <person name="Good R."/>
            <person name="Gotea V."/>
            <person name="Gravely B."/>
            <person name="Greenberg A.J."/>
            <person name="Griffiths-Jones S."/>
            <person name="Gross S."/>
            <person name="Guigo R."/>
            <person name="Gustafson E.A."/>
            <person name="Haerty W."/>
            <person name="Hahn M.W."/>
            <person name="Halligan D.L."/>
            <person name="Halpern A.L."/>
            <person name="Halter G.M."/>
            <person name="Han M.V."/>
            <person name="Heger A."/>
            <person name="Hillier L."/>
            <person name="Hinrichs A.S."/>
            <person name="Holmes I."/>
            <person name="Hoskins R.A."/>
            <person name="Hubisz M.J."/>
            <person name="Hultmark D."/>
            <person name="Huntley M.A."/>
            <person name="Jaffe D.B."/>
            <person name="Jagadeeshan S."/>
            <person name="Jeck W.R."/>
            <person name="Johnson J."/>
            <person name="Jones C.D."/>
            <person name="Jordan W.C."/>
            <person name="Karpen G.H."/>
            <person name="Kataoka E."/>
            <person name="Keightley P.D."/>
            <person name="Kheradpour P."/>
            <person name="Kirkness E.F."/>
            <person name="Koerich L.B."/>
            <person name="Kristiansen K."/>
            <person name="Kudrna D."/>
            <person name="Kulathinal R.J."/>
            <person name="Kumar S."/>
            <person name="Kwok R."/>
            <person name="Lander E."/>
            <person name="Langley C.H."/>
            <person name="Lapoint R."/>
            <person name="Lazzaro B.P."/>
            <person name="Lee S.J."/>
            <person name="Levesque L."/>
            <person name="Li R."/>
            <person name="Lin C.F."/>
            <person name="Lin M.F."/>
            <person name="Lindblad-Toh K."/>
            <person name="Llopart A."/>
            <person name="Long M."/>
            <person name="Low L."/>
            <person name="Lozovsky E."/>
            <person name="Lu J."/>
            <person name="Luo M."/>
            <person name="Machado C.A."/>
            <person name="Makalowski W."/>
            <person name="Marzo M."/>
            <person name="Matsuda M."/>
            <person name="Matzkin L."/>
            <person name="McAllister B."/>
            <person name="McBride C.S."/>
            <person name="McKernan B."/>
            <person name="McKernan K."/>
            <person name="Mendez-Lago M."/>
            <person name="Minx P."/>
            <person name="Mollenhauer M.U."/>
            <person name="Montooth K."/>
            <person name="Mount S.M."/>
            <person name="Mu X."/>
            <person name="Myers E."/>
            <person name="Negre B."/>
            <person name="Newfeld S."/>
            <person name="Nielsen R."/>
            <person name="Noor M.A."/>
            <person name="O'Grady P."/>
            <person name="Pachter L."/>
            <person name="Papaceit M."/>
            <person name="Parisi M.J."/>
            <person name="Parisi M."/>
            <person name="Parts L."/>
            <person name="Pedersen J.S."/>
            <person name="Pesole G."/>
            <person name="Phillippy A.M."/>
            <person name="Ponting C.P."/>
            <person name="Pop M."/>
            <person name="Porcelli D."/>
            <person name="Powell J.R."/>
            <person name="Prohaska S."/>
            <person name="Pruitt K."/>
            <person name="Puig M."/>
            <person name="Quesneville H."/>
            <person name="Ram K.R."/>
            <person name="Rand D."/>
            <person name="Rasmussen M.D."/>
            <person name="Reed L.K."/>
            <person name="Reenan R."/>
            <person name="Reily A."/>
            <person name="Remington K.A."/>
            <person name="Rieger T.T."/>
            <person name="Ritchie M.G."/>
            <person name="Robin C."/>
            <person name="Rogers Y.H."/>
            <person name="Rohde C."/>
            <person name="Rozas J."/>
            <person name="Rubenfield M.J."/>
            <person name="Ruiz A."/>
            <person name="Russo S."/>
            <person name="Salzberg S.L."/>
            <person name="Sanchez-Gracia A."/>
            <person name="Saranga D.J."/>
            <person name="Sato H."/>
            <person name="Schaeffer S.W."/>
            <person name="Schatz M.C."/>
            <person name="Schlenke T."/>
            <person name="Schwartz R."/>
            <person name="Segarra C."/>
            <person name="Singh R.S."/>
            <person name="Sirot L."/>
            <person name="Sirota M."/>
            <person name="Sisneros N.B."/>
            <person name="Smith C.D."/>
            <person name="Smith T.F."/>
            <person name="Spieth J."/>
            <person name="Stage D.E."/>
            <person name="Stark A."/>
            <person name="Stephan W."/>
            <person name="Strausberg R.L."/>
            <person name="Strempel S."/>
            <person name="Sturgill D."/>
            <person name="Sutton G."/>
            <person name="Sutton G.G."/>
            <person name="Tao W."/>
            <person name="Teichmann S."/>
            <person name="Tobari Y.N."/>
            <person name="Tomimura Y."/>
            <person name="Tsolas J.M."/>
            <person name="Valente V.L."/>
            <person name="Venter E."/>
            <person name="Venter J.C."/>
            <person name="Vicario S."/>
            <person name="Vieira F.G."/>
            <person name="Vilella A.J."/>
            <person name="Villasante A."/>
            <person name="Walenz B."/>
            <person name="Wang J."/>
            <person name="Wasserman M."/>
            <person name="Watts T."/>
            <person name="Wilson D."/>
            <person name="Wilson R.K."/>
            <person name="Wing R.A."/>
            <person name="Wolfner M.F."/>
            <person name="Wong A."/>
            <person name="Wong G.K."/>
            <person name="Wu C.I."/>
            <person name="Wu G."/>
            <person name="Yamamoto D."/>
            <person name="Yang H.P."/>
            <person name="Yang S.P."/>
            <person name="Yorke J.A."/>
            <person name="Yoshida K."/>
            <person name="Zdobnov E."/>
            <person name="Zhang P."/>
            <person name="Zhang Y."/>
            <person name="Zimin A.V."/>
            <person name="Baldwin J."/>
            <person name="Abdouelleil A."/>
            <person name="Abdulkadir J."/>
            <person name="Abebe A."/>
            <person name="Abera B."/>
            <person name="Abreu J."/>
            <person name="Acer S.C."/>
            <person name="Aftuck L."/>
            <person name="Alexander A."/>
            <person name="An P."/>
            <person name="Anderson E."/>
            <person name="Anderson S."/>
            <person name="Arachi H."/>
            <person name="Azer M."/>
            <person name="Bachantsang P."/>
            <person name="Barry A."/>
            <person name="Bayul T."/>
            <person name="Berlin A."/>
            <person name="Bessette D."/>
            <person name="Bloom T."/>
            <person name="Blye J."/>
            <person name="Boguslavskiy L."/>
            <person name="Bonnet C."/>
            <person name="Boukhgalter B."/>
            <person name="Bourzgui I."/>
            <person name="Brown A."/>
            <person name="Cahill P."/>
            <person name="Channer S."/>
            <person name="Cheshatsang Y."/>
            <person name="Chuda L."/>
            <person name="Citroen M."/>
            <person name="Collymore A."/>
            <person name="Cooke P."/>
            <person name="Costello M."/>
            <person name="D'Aco K."/>
            <person name="Daza R."/>
            <person name="De Haan G."/>
            <person name="DeGray S."/>
            <person name="DeMaso C."/>
            <person name="Dhargay N."/>
            <person name="Dooley K."/>
            <person name="Dooley E."/>
            <person name="Doricent M."/>
            <person name="Dorje P."/>
            <person name="Dorjee K."/>
            <person name="Dupes A."/>
            <person name="Elong R."/>
            <person name="Falk J."/>
            <person name="Farina A."/>
            <person name="Faro S."/>
            <person name="Ferguson D."/>
            <person name="Fisher S."/>
            <person name="Foley C.D."/>
            <person name="Franke A."/>
            <person name="Friedrich D."/>
            <person name="Gadbois L."/>
            <person name="Gearin G."/>
            <person name="Gearin C.R."/>
            <person name="Giannoukos G."/>
            <person name="Goode T."/>
            <person name="Graham J."/>
            <person name="Grandbois E."/>
            <person name="Grewal S."/>
            <person name="Gyaltsen K."/>
            <person name="Hafez N."/>
            <person name="Hagos B."/>
            <person name="Hall J."/>
            <person name="Henson C."/>
            <person name="Hollinger A."/>
            <person name="Honan T."/>
            <person name="Huard M.D."/>
            <person name="Hughes L."/>
            <person name="Hurhula B."/>
            <person name="Husby M.E."/>
            <person name="Kamat A."/>
            <person name="Kanga B."/>
            <person name="Kashin S."/>
            <person name="Khazanovich D."/>
            <person name="Kisner P."/>
            <person name="Lance K."/>
            <person name="Lara M."/>
            <person name="Lee W."/>
            <person name="Lennon N."/>
            <person name="Letendre F."/>
            <person name="LeVine R."/>
            <person name="Lipovsky A."/>
            <person name="Liu X."/>
            <person name="Liu J."/>
            <person name="Liu S."/>
            <person name="Lokyitsang T."/>
            <person name="Lokyitsang Y."/>
            <person name="Lubonja R."/>
            <person name="Lui A."/>
            <person name="MacDonald P."/>
            <person name="Magnisalis V."/>
            <person name="Maru K."/>
            <person name="Matthews C."/>
            <person name="McCusker W."/>
            <person name="McDonough S."/>
            <person name="Mehta T."/>
            <person name="Meldrim J."/>
            <person name="Meneus L."/>
            <person name="Mihai O."/>
            <person name="Mihalev A."/>
            <person name="Mihova T."/>
            <person name="Mittelman R."/>
            <person name="Mlenga V."/>
            <person name="Montmayeur A."/>
            <person name="Mulrain L."/>
            <person name="Navidi A."/>
            <person name="Naylor J."/>
            <person name="Negash T."/>
            <person name="Nguyen T."/>
            <person name="Nguyen N."/>
            <person name="Nicol R."/>
            <person name="Norbu C."/>
            <person name="Norbu N."/>
            <person name="Novod N."/>
            <person name="O'Neill B."/>
            <person name="Osman S."/>
            <person name="Markiewicz E."/>
            <person name="Oyono O.L."/>
            <person name="Patti C."/>
            <person name="Phunkhang P."/>
            <person name="Pierre F."/>
            <person name="Priest M."/>
            <person name="Raghuraman S."/>
            <person name="Rege F."/>
            <person name="Reyes R."/>
            <person name="Rise C."/>
            <person name="Rogov P."/>
            <person name="Ross K."/>
            <person name="Ryan E."/>
            <person name="Settipalli S."/>
            <person name="Shea T."/>
            <person name="Sherpa N."/>
            <person name="Shi L."/>
            <person name="Shih D."/>
            <person name="Sparrow T."/>
            <person name="Spaulding J."/>
            <person name="Stalker J."/>
            <person name="Stange-Thomann N."/>
            <person name="Stavropoulos S."/>
            <person name="Stone C."/>
            <person name="Strader C."/>
            <person name="Tesfaye S."/>
            <person name="Thomson T."/>
            <person name="Thoulutsang Y."/>
            <person name="Thoulutsang D."/>
            <person name="Topham K."/>
            <person name="Topping I."/>
            <person name="Tsamla T."/>
            <person name="Vassiliev H."/>
            <person name="Vo A."/>
            <person name="Wangchuk T."/>
            <person name="Wangdi T."/>
            <person name="Weiand M."/>
            <person name="Wilkinson J."/>
            <person name="Wilson A."/>
            <person name="Yadav S."/>
            <person name="Young G."/>
            <person name="Yu Q."/>
            <person name="Zembek L."/>
            <person name="Zhong D."/>
            <person name="Zimmer A."/>
            <person name="Zwirko Z."/>
            <person name="Jaffe D.B."/>
            <person name="Alvarez P."/>
            <person name="Brockman W."/>
            <person name="Butler J."/>
            <person name="Chin C."/>
            <person name="Gnerre S."/>
            <person name="Grabherr M."/>
            <person name="Kleber M."/>
            <person name="Mauceli E."/>
            <person name="MacCallum I."/>
        </authorList>
    </citation>
    <scope>NUCLEOTIDE SEQUENCE [LARGE SCALE GENOMIC DNA]</scope>
    <source>
        <strain evidence="11">Tucson 14024-0371.13</strain>
    </source>
</reference>
<feature type="transmembrane region" description="Helical" evidence="7">
    <location>
        <begin position="558"/>
        <end position="577"/>
    </location>
</feature>
<dbReference type="InParanoid" id="B3M1J6"/>
<keyword evidence="5" id="KW-1015">Disulfide bond</keyword>
<dbReference type="Pfam" id="PF00002">
    <property type="entry name" value="7tm_2"/>
    <property type="match status" value="1"/>
</dbReference>
<feature type="transmembrane region" description="Helical" evidence="7">
    <location>
        <begin position="649"/>
        <end position="669"/>
    </location>
</feature>
<evidence type="ECO:0000256" key="2">
    <source>
        <dbReference type="ARBA" id="ARBA00022692"/>
    </source>
</evidence>
<dbReference type="PANTHER" id="PTHR47767">
    <property type="entry name" value="ADHESION G PROTEIN-COUPLED RECEPTOR G7"/>
    <property type="match status" value="1"/>
</dbReference>
<name>B3M1J6_DROAN</name>
<dbReference type="AlphaFoldDB" id="B3M1J6"/>
<dbReference type="CDD" id="cd15040">
    <property type="entry name" value="7tmB2_Adhesion"/>
    <property type="match status" value="1"/>
</dbReference>
<evidence type="ECO:0000313" key="10">
    <source>
        <dbReference type="EMBL" id="EDV43287.1"/>
    </source>
</evidence>
<evidence type="ECO:0000259" key="8">
    <source>
        <dbReference type="PROSITE" id="PS50221"/>
    </source>
</evidence>
<feature type="domain" description="GAIN-B" evidence="8">
    <location>
        <begin position="321"/>
        <end position="473"/>
    </location>
</feature>
<feature type="transmembrane region" description="Helical" evidence="7">
    <location>
        <begin position="520"/>
        <end position="538"/>
    </location>
</feature>
<feature type="transmembrane region" description="Helical" evidence="7">
    <location>
        <begin position="485"/>
        <end position="508"/>
    </location>
</feature>
<comment type="subcellular location">
    <subcellularLocation>
        <location evidence="1">Membrane</location>
        <topology evidence="1">Multi-pass membrane protein</topology>
    </subcellularLocation>
</comment>
<dbReference type="InterPro" id="IPR017981">
    <property type="entry name" value="GPCR_2-like_7TM"/>
</dbReference>
<dbReference type="InterPro" id="IPR053066">
    <property type="entry name" value="ADGR_G7"/>
</dbReference>
<dbReference type="OMA" id="DHITCRS"/>